<comment type="cofactor">
    <cofactor evidence="1 11">
        <name>[4Fe-4S] cluster</name>
        <dbReference type="ChEBI" id="CHEBI:49883"/>
    </cofactor>
</comment>
<gene>
    <name evidence="13" type="primary">sdaAA</name>
    <name evidence="13" type="ORF">FZ040_00330</name>
</gene>
<evidence type="ECO:0000256" key="5">
    <source>
        <dbReference type="ARBA" id="ARBA00022485"/>
    </source>
</evidence>
<keyword evidence="7 11" id="KW-0408">Iron</keyword>
<feature type="domain" description="Serine dehydratase-like alpha subunit" evidence="12">
    <location>
        <begin position="16"/>
        <end position="275"/>
    </location>
</feature>
<dbReference type="InterPro" id="IPR005130">
    <property type="entry name" value="Ser_deHydtase-like_asu"/>
</dbReference>
<evidence type="ECO:0000256" key="9">
    <source>
        <dbReference type="ARBA" id="ARBA00023239"/>
    </source>
</evidence>
<proteinExistence type="inferred from homology"/>
<keyword evidence="5 11" id="KW-0004">4Fe-4S</keyword>
<dbReference type="Proteomes" id="UP000323646">
    <property type="component" value="Unassembled WGS sequence"/>
</dbReference>
<dbReference type="RefSeq" id="WP_149170165.1">
    <property type="nucleotide sequence ID" value="NZ_VTOY01000001.1"/>
</dbReference>
<comment type="caution">
    <text evidence="13">The sequence shown here is derived from an EMBL/GenBank/DDBJ whole genome shotgun (WGS) entry which is preliminary data.</text>
</comment>
<evidence type="ECO:0000256" key="6">
    <source>
        <dbReference type="ARBA" id="ARBA00022723"/>
    </source>
</evidence>
<keyword evidence="8 11" id="KW-0411">Iron-sulfur</keyword>
<evidence type="ECO:0000256" key="7">
    <source>
        <dbReference type="ARBA" id="ARBA00023004"/>
    </source>
</evidence>
<keyword evidence="9 11" id="KW-0456">Lyase</keyword>
<comment type="pathway">
    <text evidence="2">Carbohydrate biosynthesis; gluconeogenesis.</text>
</comment>
<dbReference type="EMBL" id="VTOY01000001">
    <property type="protein sequence ID" value="TYZ24531.1"/>
    <property type="molecule type" value="Genomic_DNA"/>
</dbReference>
<comment type="similarity">
    <text evidence="3 11">Belongs to the iron-sulfur dependent L-serine dehydratase family.</text>
</comment>
<dbReference type="OrthoDB" id="9805537at2"/>
<organism evidence="13 14">
    <name type="scientific">Selenomonas ruminis</name>
    <dbReference type="NCBI Taxonomy" id="2593411"/>
    <lineage>
        <taxon>Bacteria</taxon>
        <taxon>Bacillati</taxon>
        <taxon>Bacillota</taxon>
        <taxon>Negativicutes</taxon>
        <taxon>Selenomonadales</taxon>
        <taxon>Selenomonadaceae</taxon>
        <taxon>Selenomonas</taxon>
    </lineage>
</organism>
<keyword evidence="14" id="KW-1185">Reference proteome</keyword>
<reference evidence="13 14" key="1">
    <citation type="submission" date="2019-08" db="EMBL/GenBank/DDBJ databases">
        <title>Selenomonas sp. mPRGC5 and Selenomonas sp. mPRGC8 isolated from ruminal fluid of dairy goat (Capra hircus).</title>
        <authorList>
            <person name="Poothong S."/>
            <person name="Nuengjamnong C."/>
            <person name="Tanasupawat S."/>
        </authorList>
    </citation>
    <scope>NUCLEOTIDE SEQUENCE [LARGE SCALE GENOMIC DNA]</scope>
    <source>
        <strain evidence="14">mPRGC5</strain>
    </source>
</reference>
<evidence type="ECO:0000256" key="8">
    <source>
        <dbReference type="ARBA" id="ARBA00023014"/>
    </source>
</evidence>
<evidence type="ECO:0000256" key="11">
    <source>
        <dbReference type="RuleBase" id="RU366059"/>
    </source>
</evidence>
<comment type="catalytic activity">
    <reaction evidence="10 11">
        <text>L-serine = pyruvate + NH4(+)</text>
        <dbReference type="Rhea" id="RHEA:19169"/>
        <dbReference type="ChEBI" id="CHEBI:15361"/>
        <dbReference type="ChEBI" id="CHEBI:28938"/>
        <dbReference type="ChEBI" id="CHEBI:33384"/>
        <dbReference type="EC" id="4.3.1.17"/>
    </reaction>
</comment>
<evidence type="ECO:0000256" key="2">
    <source>
        <dbReference type="ARBA" id="ARBA00004742"/>
    </source>
</evidence>
<name>A0A5D6W7V5_9FIRM</name>
<dbReference type="GO" id="GO:0051539">
    <property type="term" value="F:4 iron, 4 sulfur cluster binding"/>
    <property type="evidence" value="ECO:0007669"/>
    <property type="project" value="UniProtKB-UniRule"/>
</dbReference>
<evidence type="ECO:0000256" key="10">
    <source>
        <dbReference type="ARBA" id="ARBA00049406"/>
    </source>
</evidence>
<evidence type="ECO:0000313" key="14">
    <source>
        <dbReference type="Proteomes" id="UP000323646"/>
    </source>
</evidence>
<keyword evidence="4 11" id="KW-0312">Gluconeogenesis</keyword>
<dbReference type="InterPro" id="IPR004642">
    <property type="entry name" value="Ser_deHydtase_asu"/>
</dbReference>
<dbReference type="PANTHER" id="PTHR30182">
    <property type="entry name" value="L-SERINE DEHYDRATASE"/>
    <property type="match status" value="1"/>
</dbReference>
<dbReference type="GO" id="GO:0046872">
    <property type="term" value="F:metal ion binding"/>
    <property type="evidence" value="ECO:0007669"/>
    <property type="project" value="UniProtKB-KW"/>
</dbReference>
<dbReference type="GO" id="GO:0003941">
    <property type="term" value="F:L-serine ammonia-lyase activity"/>
    <property type="evidence" value="ECO:0007669"/>
    <property type="project" value="UniProtKB-UniRule"/>
</dbReference>
<dbReference type="InterPro" id="IPR051318">
    <property type="entry name" value="Fe-S_L-Ser"/>
</dbReference>
<evidence type="ECO:0000259" key="12">
    <source>
        <dbReference type="Pfam" id="PF03313"/>
    </source>
</evidence>
<evidence type="ECO:0000256" key="4">
    <source>
        <dbReference type="ARBA" id="ARBA00022432"/>
    </source>
</evidence>
<dbReference type="AlphaFoldDB" id="A0A5D6W7V5"/>
<dbReference type="GO" id="GO:0006094">
    <property type="term" value="P:gluconeogenesis"/>
    <property type="evidence" value="ECO:0007669"/>
    <property type="project" value="UniProtKB-KW"/>
</dbReference>
<dbReference type="NCBIfam" id="TIGR00718">
    <property type="entry name" value="sda_alpha"/>
    <property type="match status" value="1"/>
</dbReference>
<dbReference type="PANTHER" id="PTHR30182:SF1">
    <property type="entry name" value="L-SERINE DEHYDRATASE 1"/>
    <property type="match status" value="1"/>
</dbReference>
<evidence type="ECO:0000256" key="3">
    <source>
        <dbReference type="ARBA" id="ARBA00008636"/>
    </source>
</evidence>
<sequence>MINFNTMGELIAMAEEKELPIHEIVIAREMHVSQRPRAAIIELMQQNWAVMQASIKRGIKNTEHSVSGLTGGDSKKLFAGKEKGYLGTQALAAAAYAVGISEVNAVMGRIVACPTAGSCGIVPAALYAAREERKLSDEVIIKALFTAAGIGMVVDQNASIAGAEGGCQAECGTAAGMAAGALVELAGGTPSMVGNACALSIKNLLGLVCDPVAGLVEVPCVKRNGFAVVEAMLAADMTLAGIRSVIPVDEVIDAMNRIGKSLPKSLRETSEGGLATTPTAKAVERRIYPDS</sequence>
<dbReference type="Pfam" id="PF03313">
    <property type="entry name" value="SDH_alpha"/>
    <property type="match status" value="1"/>
</dbReference>
<protein>
    <recommendedName>
        <fullName evidence="11">L-serine dehydratase</fullName>
        <ecNumber evidence="11">4.3.1.17</ecNumber>
    </recommendedName>
</protein>
<keyword evidence="6 11" id="KW-0479">Metal-binding</keyword>
<evidence type="ECO:0000313" key="13">
    <source>
        <dbReference type="EMBL" id="TYZ24531.1"/>
    </source>
</evidence>
<dbReference type="EC" id="4.3.1.17" evidence="11"/>
<accession>A0A5D6W7V5</accession>
<evidence type="ECO:0000256" key="1">
    <source>
        <dbReference type="ARBA" id="ARBA00001966"/>
    </source>
</evidence>